<reference evidence="2 3" key="1">
    <citation type="submission" date="2024-03" db="EMBL/GenBank/DDBJ databases">
        <title>Human intestinal bacterial collection.</title>
        <authorList>
            <person name="Pauvert C."/>
            <person name="Hitch T.C.A."/>
            <person name="Clavel T."/>
        </authorList>
    </citation>
    <scope>NUCLEOTIDE SEQUENCE [LARGE SCALE GENOMIC DNA]</scope>
    <source>
        <strain evidence="2 3">CLA-AA-H175</strain>
    </source>
</reference>
<feature type="domain" description="Reverse transcriptase" evidence="1">
    <location>
        <begin position="63"/>
        <end position="309"/>
    </location>
</feature>
<dbReference type="Proteomes" id="UP001457197">
    <property type="component" value="Unassembled WGS sequence"/>
</dbReference>
<dbReference type="RefSeq" id="WP_349151876.1">
    <property type="nucleotide sequence ID" value="NZ_JBBMEO010000003.1"/>
</dbReference>
<keyword evidence="2" id="KW-0808">Transferase</keyword>
<protein>
    <submittedName>
        <fullName evidence="2">Reverse transcriptase domain-containing protein</fullName>
    </submittedName>
</protein>
<proteinExistence type="predicted"/>
<evidence type="ECO:0000313" key="3">
    <source>
        <dbReference type="Proteomes" id="UP001457197"/>
    </source>
</evidence>
<organism evidence="2 3">
    <name type="scientific">Faecalibacterium tardum</name>
    <dbReference type="NCBI Taxonomy" id="3133156"/>
    <lineage>
        <taxon>Bacteria</taxon>
        <taxon>Bacillati</taxon>
        <taxon>Bacillota</taxon>
        <taxon>Clostridia</taxon>
        <taxon>Eubacteriales</taxon>
        <taxon>Oscillospiraceae</taxon>
        <taxon>Faecalibacterium</taxon>
    </lineage>
</organism>
<dbReference type="SUPFAM" id="SSF56672">
    <property type="entry name" value="DNA/RNA polymerases"/>
    <property type="match status" value="1"/>
</dbReference>
<dbReference type="GO" id="GO:0003964">
    <property type="term" value="F:RNA-directed DNA polymerase activity"/>
    <property type="evidence" value="ECO:0007669"/>
    <property type="project" value="UniProtKB-KW"/>
</dbReference>
<gene>
    <name evidence="2" type="ORF">WMO44_04455</name>
</gene>
<keyword evidence="3" id="KW-1185">Reference proteome</keyword>
<accession>A0ABV1AT78</accession>
<name>A0ABV1AT78_9FIRM</name>
<evidence type="ECO:0000313" key="2">
    <source>
        <dbReference type="EMBL" id="MEQ2361404.1"/>
    </source>
</evidence>
<keyword evidence="2" id="KW-0548">Nucleotidyltransferase</keyword>
<comment type="caution">
    <text evidence="2">The sequence shown here is derived from an EMBL/GenBank/DDBJ whole genome shotgun (WGS) entry which is preliminary data.</text>
</comment>
<evidence type="ECO:0000259" key="1">
    <source>
        <dbReference type="Pfam" id="PF00078"/>
    </source>
</evidence>
<sequence>MNPYYDTNVLYDAGDRAMNGSQFKYASKLYKLNQLLITAKLQKALQNGTYHPKGSMKFRYRERGKERLISSIVTPDKAVNHVICDEVLTPYLQKFLQYDNSASQKGKGVAFHRRRFENDLRNYYREEGTNEGYVLFIDFSGYYANIQHEPCKAVLHELLEKSGLSDELRLITEDLMDEIFKTFEMDVSRFSDEDIEAMMNGKVDPFMNMGVPKELLTGEKMLAKGADIGNQLAQNIGITFPYRIDNYCKIVCGMKHQGRYSDDMHIIHRSKEVLLKVLEGVKTIAAEYGLILNEKKTHICKLSGEYRYLQMKYTLLQNGVVVRRIHPKAITRERRKLKAYKRLLDKGIVTIEEIDGYFRSWLSGNYKYMSRDQIYKMNSLYVKLFGRSVTWKKGHGRLRWLMAHPSAA</sequence>
<dbReference type="InterPro" id="IPR043502">
    <property type="entry name" value="DNA/RNA_pol_sf"/>
</dbReference>
<keyword evidence="2" id="KW-0695">RNA-directed DNA polymerase</keyword>
<dbReference type="InterPro" id="IPR000477">
    <property type="entry name" value="RT_dom"/>
</dbReference>
<dbReference type="EMBL" id="JBBMEO010000003">
    <property type="protein sequence ID" value="MEQ2361404.1"/>
    <property type="molecule type" value="Genomic_DNA"/>
</dbReference>
<dbReference type="Pfam" id="PF00078">
    <property type="entry name" value="RVT_1"/>
    <property type="match status" value="1"/>
</dbReference>